<reference evidence="2 3" key="1">
    <citation type="submission" date="2015-01" db="EMBL/GenBank/DDBJ databases">
        <title>Enhanced salinomycin production by adjusting the supply of polyketide extender units in Streptomyce albus DSM 41398.</title>
        <authorList>
            <person name="Lu C."/>
        </authorList>
    </citation>
    <scope>NUCLEOTIDE SEQUENCE [LARGE SCALE GENOMIC DNA]</scope>
    <source>
        <strain evidence="3">ATCC 21838 / DSM 41398 / FERM P-419 / JCM 4703 / NBRC 107858</strain>
    </source>
</reference>
<feature type="region of interest" description="Disordered" evidence="1">
    <location>
        <begin position="22"/>
        <end position="129"/>
    </location>
</feature>
<sequence>MLAPLAHSRTPLPVPAAVPVAVPVPGLVPGRSRARSRARSCCRSAGRSGRAVRPVPHRPSALDHPPVVDPLGVRPTGTRTAASTKARRRTGVLSPVTPVSSATRRAPRPRPPAPRSGAVGALDTPLGGR</sequence>
<gene>
    <name evidence="2" type="ORF">SLNWT_5033</name>
</gene>
<dbReference type="Proteomes" id="UP000031523">
    <property type="component" value="Chromosome"/>
</dbReference>
<evidence type="ECO:0000313" key="2">
    <source>
        <dbReference type="EMBL" id="AJE85409.1"/>
    </source>
</evidence>
<keyword evidence="3" id="KW-1185">Reference proteome</keyword>
<dbReference type="KEGG" id="sals:SLNWT_5033"/>
<feature type="compositionally biased region" description="Low complexity" evidence="1">
    <location>
        <begin position="41"/>
        <end position="51"/>
    </location>
</feature>
<organism evidence="2 3">
    <name type="scientific">Streptomyces albus (strain ATCC 21838 / DSM 41398 / FERM P-419 / JCM 4703 / NBRC 107858)</name>
    <dbReference type="NCBI Taxonomy" id="1081613"/>
    <lineage>
        <taxon>Bacteria</taxon>
        <taxon>Bacillati</taxon>
        <taxon>Actinomycetota</taxon>
        <taxon>Actinomycetes</taxon>
        <taxon>Kitasatosporales</taxon>
        <taxon>Streptomycetaceae</taxon>
        <taxon>Streptomyces</taxon>
    </lineage>
</organism>
<protein>
    <submittedName>
        <fullName evidence="2">Uncharacterized protein</fullName>
    </submittedName>
</protein>
<feature type="compositionally biased region" description="Low complexity" evidence="1">
    <location>
        <begin position="22"/>
        <end position="31"/>
    </location>
</feature>
<dbReference type="EMBL" id="CP010519">
    <property type="protein sequence ID" value="AJE85409.1"/>
    <property type="molecule type" value="Genomic_DNA"/>
</dbReference>
<dbReference type="AlphaFoldDB" id="A0A0B5EUH5"/>
<evidence type="ECO:0000256" key="1">
    <source>
        <dbReference type="SAM" id="MobiDB-lite"/>
    </source>
</evidence>
<evidence type="ECO:0000313" key="3">
    <source>
        <dbReference type="Proteomes" id="UP000031523"/>
    </source>
</evidence>
<name>A0A0B5EUH5_STRA4</name>
<proteinExistence type="predicted"/>
<accession>A0A0B5EUH5</accession>